<keyword evidence="3" id="KW-1185">Reference proteome</keyword>
<dbReference type="Proteomes" id="UP000008144">
    <property type="component" value="Chromosome 10"/>
</dbReference>
<dbReference type="Ensembl" id="ENSCINT00000009613.3">
    <property type="protein sequence ID" value="ENSCINP00000009613.3"/>
    <property type="gene ID" value="ENSCING00000004648.3"/>
</dbReference>
<dbReference type="GeneID" id="100179772"/>
<name>F6RN92_CIOIN</name>
<dbReference type="KEGG" id="cin:100179772"/>
<reference evidence="3" key="1">
    <citation type="journal article" date="2002" name="Science">
        <title>The draft genome of Ciona intestinalis: insights into chordate and vertebrate origins.</title>
        <authorList>
            <person name="Dehal P."/>
            <person name="Satou Y."/>
            <person name="Campbell R.K."/>
            <person name="Chapman J."/>
            <person name="Degnan B."/>
            <person name="De Tomaso A."/>
            <person name="Davidson B."/>
            <person name="Di Gregorio A."/>
            <person name="Gelpke M."/>
            <person name="Goodstein D.M."/>
            <person name="Harafuji N."/>
            <person name="Hastings K.E."/>
            <person name="Ho I."/>
            <person name="Hotta K."/>
            <person name="Huang W."/>
            <person name="Kawashima T."/>
            <person name="Lemaire P."/>
            <person name="Martinez D."/>
            <person name="Meinertzhagen I.A."/>
            <person name="Necula S."/>
            <person name="Nonaka M."/>
            <person name="Putnam N."/>
            <person name="Rash S."/>
            <person name="Saiga H."/>
            <person name="Satake M."/>
            <person name="Terry A."/>
            <person name="Yamada L."/>
            <person name="Wang H.G."/>
            <person name="Awazu S."/>
            <person name="Azumi K."/>
            <person name="Boore J."/>
            <person name="Branno M."/>
            <person name="Chin-Bow S."/>
            <person name="DeSantis R."/>
            <person name="Doyle S."/>
            <person name="Francino P."/>
            <person name="Keys D.N."/>
            <person name="Haga S."/>
            <person name="Hayashi H."/>
            <person name="Hino K."/>
            <person name="Imai K.S."/>
            <person name="Inaba K."/>
            <person name="Kano S."/>
            <person name="Kobayashi K."/>
            <person name="Kobayashi M."/>
            <person name="Lee B.I."/>
            <person name="Makabe K.W."/>
            <person name="Manohar C."/>
            <person name="Matassi G."/>
            <person name="Medina M."/>
            <person name="Mochizuki Y."/>
            <person name="Mount S."/>
            <person name="Morishita T."/>
            <person name="Miura S."/>
            <person name="Nakayama A."/>
            <person name="Nishizaka S."/>
            <person name="Nomoto H."/>
            <person name="Ohta F."/>
            <person name="Oishi K."/>
            <person name="Rigoutsos I."/>
            <person name="Sano M."/>
            <person name="Sasaki A."/>
            <person name="Sasakura Y."/>
            <person name="Shoguchi E."/>
            <person name="Shin-i T."/>
            <person name="Spagnuolo A."/>
            <person name="Stainier D."/>
            <person name="Suzuki M.M."/>
            <person name="Tassy O."/>
            <person name="Takatori N."/>
            <person name="Tokuoka M."/>
            <person name="Yagi K."/>
            <person name="Yoshizaki F."/>
            <person name="Wada S."/>
            <person name="Zhang C."/>
            <person name="Hyatt P.D."/>
            <person name="Larimer F."/>
            <person name="Detter C."/>
            <person name="Doggett N."/>
            <person name="Glavina T."/>
            <person name="Hawkins T."/>
            <person name="Richardson P."/>
            <person name="Lucas S."/>
            <person name="Kohara Y."/>
            <person name="Levine M."/>
            <person name="Satoh N."/>
            <person name="Rokhsar D.S."/>
        </authorList>
    </citation>
    <scope>NUCLEOTIDE SEQUENCE [LARGE SCALE GENOMIC DNA]</scope>
</reference>
<reference evidence="2" key="2">
    <citation type="journal article" date="2008" name="Genome Biol.">
        <title>Improved genome assembly and evidence-based global gene model set for the chordate Ciona intestinalis: new insight into intron and operon populations.</title>
        <authorList>
            <person name="Satou Y."/>
            <person name="Mineta K."/>
            <person name="Ogasawara M."/>
            <person name="Sasakura Y."/>
            <person name="Shoguchi E."/>
            <person name="Ueno K."/>
            <person name="Yamada L."/>
            <person name="Matsumoto J."/>
            <person name="Wasserscheid J."/>
            <person name="Dewar K."/>
            <person name="Wiley G.B."/>
            <person name="Macmil S.L."/>
            <person name="Roe B.A."/>
            <person name="Zeller R.W."/>
            <person name="Hastings K.E."/>
            <person name="Lemaire P."/>
            <person name="Lindquist E."/>
            <person name="Endo T."/>
            <person name="Hotta K."/>
            <person name="Inaba K."/>
        </authorList>
    </citation>
    <scope>NUCLEOTIDE SEQUENCE [LARGE SCALE GENOMIC DNA]</scope>
    <source>
        <strain evidence="2">wild type</strain>
    </source>
</reference>
<gene>
    <name evidence="2" type="primary">LOC100179772</name>
</gene>
<dbReference type="InParanoid" id="F6RN92"/>
<evidence type="ECO:0000256" key="1">
    <source>
        <dbReference type="SAM" id="SignalP"/>
    </source>
</evidence>
<sequence length="227" mass="25356">MLSVKSIVLFVTLVATCTAQITNYLNPDVFRTIGEQQLQAPPLHHHFNLSFNLNTYENTIHEVLPKNSSYQVRSPSAATNGVITLTIPLHHVSMRGMYFTTLSLTHGDQTTVLQNNTGSFRLMMSELDFRFRINFFFSLNGIVLETNDCLTNIGDVDFTLTELDGRPKPIELTAIKHLMEMEVKGQYGSMFCSTLSAITSRAVPSPLYDAIGNRIVGALEMNYQKSG</sequence>
<proteinExistence type="predicted"/>
<accession>F6RN92</accession>
<accession>A0A1W2WP45</accession>
<organism evidence="2 3">
    <name type="scientific">Ciona intestinalis</name>
    <name type="common">Transparent sea squirt</name>
    <name type="synonym">Ascidia intestinalis</name>
    <dbReference type="NCBI Taxonomy" id="7719"/>
    <lineage>
        <taxon>Eukaryota</taxon>
        <taxon>Metazoa</taxon>
        <taxon>Chordata</taxon>
        <taxon>Tunicata</taxon>
        <taxon>Ascidiacea</taxon>
        <taxon>Phlebobranchia</taxon>
        <taxon>Cionidae</taxon>
        <taxon>Ciona</taxon>
    </lineage>
</organism>
<keyword evidence="1" id="KW-0732">Signal</keyword>
<reference evidence="2" key="4">
    <citation type="submission" date="2025-09" db="UniProtKB">
        <authorList>
            <consortium name="Ensembl"/>
        </authorList>
    </citation>
    <scope>IDENTIFICATION</scope>
</reference>
<dbReference type="RefSeq" id="XP_026692135.1">
    <property type="nucleotide sequence ID" value="XM_026836334.1"/>
</dbReference>
<protein>
    <submittedName>
        <fullName evidence="2">Uncharacterized LOC100179772</fullName>
    </submittedName>
</protein>
<reference evidence="2" key="3">
    <citation type="submission" date="2025-08" db="UniProtKB">
        <authorList>
            <consortium name="Ensembl"/>
        </authorList>
    </citation>
    <scope>IDENTIFICATION</scope>
</reference>
<evidence type="ECO:0000313" key="3">
    <source>
        <dbReference type="Proteomes" id="UP000008144"/>
    </source>
</evidence>
<dbReference type="HOGENOM" id="CLU_1219340_0_0_1"/>
<feature type="chain" id="PRO_5014089959" evidence="1">
    <location>
        <begin position="20"/>
        <end position="227"/>
    </location>
</feature>
<dbReference type="EMBL" id="EAAA01000566">
    <property type="status" value="NOT_ANNOTATED_CDS"/>
    <property type="molecule type" value="Genomic_DNA"/>
</dbReference>
<feature type="signal peptide" evidence="1">
    <location>
        <begin position="1"/>
        <end position="19"/>
    </location>
</feature>
<evidence type="ECO:0000313" key="2">
    <source>
        <dbReference type="Ensembl" id="ENSCINP00000009613.3"/>
    </source>
</evidence>
<dbReference type="AlphaFoldDB" id="F6RN92"/>